<proteinExistence type="inferred from homology"/>
<keyword evidence="2 7" id="KW-0812">Transmembrane</keyword>
<dbReference type="PANTHER" id="PTHR30518:SF2">
    <property type="entry name" value="ENDOLYTIC MUREIN TRANSGLYCOSYLASE"/>
    <property type="match status" value="1"/>
</dbReference>
<dbReference type="RefSeq" id="WP_084233931.1">
    <property type="nucleotide sequence ID" value="NZ_FWXW01000002.1"/>
</dbReference>
<feature type="transmembrane region" description="Helical" evidence="7">
    <location>
        <begin position="42"/>
        <end position="64"/>
    </location>
</feature>
<dbReference type="Gene3D" id="3.30.1490.480">
    <property type="entry name" value="Endolytic murein transglycosylase"/>
    <property type="match status" value="2"/>
</dbReference>
<dbReference type="AlphaFoldDB" id="A0A1W1ZI01"/>
<dbReference type="NCBIfam" id="TIGR00247">
    <property type="entry name" value="endolytic transglycosylase MltG"/>
    <property type="match status" value="1"/>
</dbReference>
<evidence type="ECO:0000256" key="8">
    <source>
        <dbReference type="SAM" id="MobiDB-lite"/>
    </source>
</evidence>
<keyword evidence="5 7" id="KW-0456">Lyase</keyword>
<evidence type="ECO:0000256" key="6">
    <source>
        <dbReference type="ARBA" id="ARBA00023316"/>
    </source>
</evidence>
<feature type="site" description="Important for catalytic activity" evidence="7">
    <location>
        <position position="262"/>
    </location>
</feature>
<dbReference type="STRING" id="1122930.SAMN02745168_1098"/>
<dbReference type="PANTHER" id="PTHR30518">
    <property type="entry name" value="ENDOLYTIC MUREIN TRANSGLYCOSYLASE"/>
    <property type="match status" value="1"/>
</dbReference>
<dbReference type="Proteomes" id="UP000192790">
    <property type="component" value="Unassembled WGS sequence"/>
</dbReference>
<evidence type="ECO:0000313" key="10">
    <source>
        <dbReference type="Proteomes" id="UP000192790"/>
    </source>
</evidence>
<reference evidence="9 10" key="1">
    <citation type="submission" date="2017-04" db="EMBL/GenBank/DDBJ databases">
        <authorList>
            <person name="Afonso C.L."/>
            <person name="Miller P.J."/>
            <person name="Scott M.A."/>
            <person name="Spackman E."/>
            <person name="Goraichik I."/>
            <person name="Dimitrov K.M."/>
            <person name="Suarez D.L."/>
            <person name="Swayne D.E."/>
        </authorList>
    </citation>
    <scope>NUCLEOTIDE SEQUENCE [LARGE SCALE GENOMIC DNA]</scope>
    <source>
        <strain evidence="9 10">DSM 12816</strain>
    </source>
</reference>
<dbReference type="InterPro" id="IPR003770">
    <property type="entry name" value="MLTG-like"/>
</dbReference>
<dbReference type="EC" id="4.2.2.29" evidence="7"/>
<evidence type="ECO:0000256" key="2">
    <source>
        <dbReference type="ARBA" id="ARBA00022692"/>
    </source>
</evidence>
<accession>A0A1W1ZI01</accession>
<dbReference type="GO" id="GO:0008932">
    <property type="term" value="F:lytic endotransglycosylase activity"/>
    <property type="evidence" value="ECO:0007669"/>
    <property type="project" value="UniProtKB-UniRule"/>
</dbReference>
<evidence type="ECO:0000256" key="5">
    <source>
        <dbReference type="ARBA" id="ARBA00023239"/>
    </source>
</evidence>
<comment type="function">
    <text evidence="7">Functions as a peptidoglycan terminase that cleaves nascent peptidoglycan strands endolytically to terminate their elongation.</text>
</comment>
<protein>
    <recommendedName>
        <fullName evidence="7">Endolytic murein transglycosylase</fullName>
        <ecNumber evidence="7">4.2.2.29</ecNumber>
    </recommendedName>
    <alternativeName>
        <fullName evidence="7">Peptidoglycan lytic transglycosylase</fullName>
    </alternativeName>
    <alternativeName>
        <fullName evidence="7">Peptidoglycan polymerization terminase</fullName>
    </alternativeName>
</protein>
<evidence type="ECO:0000256" key="3">
    <source>
        <dbReference type="ARBA" id="ARBA00022989"/>
    </source>
</evidence>
<dbReference type="CDD" id="cd08010">
    <property type="entry name" value="MltG_like"/>
    <property type="match status" value="1"/>
</dbReference>
<name>A0A1W1ZI01_9FIRM</name>
<dbReference type="OrthoDB" id="9814591at2"/>
<dbReference type="GO" id="GO:0005886">
    <property type="term" value="C:plasma membrane"/>
    <property type="evidence" value="ECO:0007669"/>
    <property type="project" value="UniProtKB-SubCell"/>
</dbReference>
<evidence type="ECO:0000256" key="7">
    <source>
        <dbReference type="HAMAP-Rule" id="MF_02065"/>
    </source>
</evidence>
<dbReference type="GO" id="GO:0071555">
    <property type="term" value="P:cell wall organization"/>
    <property type="evidence" value="ECO:0007669"/>
    <property type="project" value="UniProtKB-KW"/>
</dbReference>
<keyword evidence="6 7" id="KW-0961">Cell wall biogenesis/degradation</keyword>
<comment type="catalytic activity">
    <reaction evidence="7">
        <text>a peptidoglycan chain = a peptidoglycan chain with N-acetyl-1,6-anhydromuramyl-[peptide] at the reducing end + a peptidoglycan chain with N-acetylglucosamine at the non-reducing end.</text>
        <dbReference type="EC" id="4.2.2.29"/>
    </reaction>
</comment>
<comment type="subcellular location">
    <subcellularLocation>
        <location evidence="7">Cell membrane</location>
        <topology evidence="7">Single-pass membrane protein</topology>
    </subcellularLocation>
</comment>
<keyword evidence="10" id="KW-1185">Reference proteome</keyword>
<sequence>MSGEERFKKSNRGGRRPSDSGRSARDGGRKPRRRSRGLFGNPALYIVFVLCVSALLAALGWIGANDVLALNKKELTAVVEIGESDSLGTVATKLKKAGIIEFRGLFLFYGAVSHADSKISEGSYELNTDMDYRAIVTAMGSRSASRMTVSVTIPEGYTIKQTFELLEEKGVNDYQDLMDTAANHDFDYDFLKDLPLGDATRLEGYLFPDTYEFYLGESPENAINRLLKNFSKKFDEDLSAQVGDTGYSKHQIVIIASLIEKEAANDEERAKIASVIYNRLRSSSYPYLQIDATVQYALPERKEQLTEEDLKIDSPYNTYLYQGLPAGPIANPGLASIKAALKPASTSYYFYILGKDGVHHFFKTYQEFVNYKNSLSNG</sequence>
<evidence type="ECO:0000256" key="4">
    <source>
        <dbReference type="ARBA" id="ARBA00023136"/>
    </source>
</evidence>
<dbReference type="HAMAP" id="MF_02065">
    <property type="entry name" value="MltG"/>
    <property type="match status" value="1"/>
</dbReference>
<evidence type="ECO:0000256" key="1">
    <source>
        <dbReference type="ARBA" id="ARBA00022475"/>
    </source>
</evidence>
<gene>
    <name evidence="7" type="primary">mltG</name>
    <name evidence="9" type="ORF">SAMN02745168_1098</name>
</gene>
<dbReference type="Pfam" id="PF02618">
    <property type="entry name" value="YceG"/>
    <property type="match status" value="1"/>
</dbReference>
<dbReference type="GO" id="GO:0009252">
    <property type="term" value="P:peptidoglycan biosynthetic process"/>
    <property type="evidence" value="ECO:0007669"/>
    <property type="project" value="UniProtKB-UniRule"/>
</dbReference>
<keyword evidence="4 7" id="KW-0472">Membrane</keyword>
<comment type="similarity">
    <text evidence="7">Belongs to the transglycosylase MltG family.</text>
</comment>
<keyword evidence="3 7" id="KW-1133">Transmembrane helix</keyword>
<feature type="region of interest" description="Disordered" evidence="8">
    <location>
        <begin position="1"/>
        <end position="35"/>
    </location>
</feature>
<evidence type="ECO:0000313" key="9">
    <source>
        <dbReference type="EMBL" id="SMC47822.1"/>
    </source>
</evidence>
<keyword evidence="1 7" id="KW-1003">Cell membrane</keyword>
<dbReference type="EMBL" id="FWXW01000002">
    <property type="protein sequence ID" value="SMC47822.1"/>
    <property type="molecule type" value="Genomic_DNA"/>
</dbReference>
<organism evidence="9 10">
    <name type="scientific">Papillibacter cinnamivorans DSM 12816</name>
    <dbReference type="NCBI Taxonomy" id="1122930"/>
    <lineage>
        <taxon>Bacteria</taxon>
        <taxon>Bacillati</taxon>
        <taxon>Bacillota</taxon>
        <taxon>Clostridia</taxon>
        <taxon>Eubacteriales</taxon>
        <taxon>Oscillospiraceae</taxon>
        <taxon>Papillibacter</taxon>
    </lineage>
</organism>
<feature type="compositionally biased region" description="Basic and acidic residues" evidence="8">
    <location>
        <begin position="16"/>
        <end position="29"/>
    </location>
</feature>